<dbReference type="PANTHER" id="PTHR12066:SF0">
    <property type="entry name" value="TELOMERASE REVERSE TRANSCRIPTASE"/>
    <property type="match status" value="1"/>
</dbReference>
<comment type="caution">
    <text evidence="3">The sequence shown here is derived from an EMBL/GenBank/DDBJ whole genome shotgun (WGS) entry which is preliminary data.</text>
</comment>
<dbReference type="InterPro" id="IPR049139">
    <property type="entry name" value="TERT_C"/>
</dbReference>
<keyword evidence="1" id="KW-0779">Telomere</keyword>
<evidence type="ECO:0000256" key="1">
    <source>
        <dbReference type="RuleBase" id="RU365061"/>
    </source>
</evidence>
<dbReference type="EC" id="2.7.7.49" evidence="1"/>
<dbReference type="GO" id="GO:0007004">
    <property type="term" value="P:telomere maintenance via telomerase"/>
    <property type="evidence" value="ECO:0007669"/>
    <property type="project" value="TreeGrafter"/>
</dbReference>
<dbReference type="Pfam" id="PF21399">
    <property type="entry name" value="TERT_C"/>
    <property type="match status" value="1"/>
</dbReference>
<sequence>MLLLAKRRSHVIYTDAALNSDHTVYLNIYQNFLLSAMKMDAYIRDWDGKTRRETHKLIKVIDTVYQMPTTVMSRFERQMYFG</sequence>
<keyword evidence="1" id="KW-0539">Nucleus</keyword>
<dbReference type="GO" id="GO:0046872">
    <property type="term" value="F:metal ion binding"/>
    <property type="evidence" value="ECO:0007669"/>
    <property type="project" value="UniProtKB-KW"/>
</dbReference>
<evidence type="ECO:0000313" key="3">
    <source>
        <dbReference type="EMBL" id="KAJ3739155.1"/>
    </source>
</evidence>
<keyword evidence="1" id="KW-0158">Chromosome</keyword>
<dbReference type="EMBL" id="JANVFU010000019">
    <property type="protein sequence ID" value="KAJ3739155.1"/>
    <property type="molecule type" value="Genomic_DNA"/>
</dbReference>
<organism evidence="3 4">
    <name type="scientific">Lentinula detonsa</name>
    <dbReference type="NCBI Taxonomy" id="2804962"/>
    <lineage>
        <taxon>Eukaryota</taxon>
        <taxon>Fungi</taxon>
        <taxon>Dikarya</taxon>
        <taxon>Basidiomycota</taxon>
        <taxon>Agaricomycotina</taxon>
        <taxon>Agaricomycetes</taxon>
        <taxon>Agaricomycetidae</taxon>
        <taxon>Agaricales</taxon>
        <taxon>Marasmiineae</taxon>
        <taxon>Omphalotaceae</taxon>
        <taxon>Lentinula</taxon>
    </lineage>
</organism>
<dbReference type="GO" id="GO:0042162">
    <property type="term" value="F:telomeric DNA binding"/>
    <property type="evidence" value="ECO:0007669"/>
    <property type="project" value="TreeGrafter"/>
</dbReference>
<comment type="subcellular location">
    <subcellularLocation>
        <location evidence="1">Nucleus</location>
    </subcellularLocation>
    <subcellularLocation>
        <location evidence="1">Chromosome</location>
        <location evidence="1">Telomere</location>
    </subcellularLocation>
</comment>
<comment type="similarity">
    <text evidence="1">Belongs to the reverse transcriptase family. Telomerase subfamily.</text>
</comment>
<keyword evidence="1" id="KW-0548">Nucleotidyltransferase</keyword>
<dbReference type="AlphaFoldDB" id="A0A9W8NR14"/>
<dbReference type="Gene3D" id="1.10.357.90">
    <property type="match status" value="1"/>
</dbReference>
<gene>
    <name evidence="3" type="ORF">DFH05DRAFT_527636</name>
</gene>
<protein>
    <recommendedName>
        <fullName evidence="1">Telomerase reverse transcriptase</fullName>
        <ecNumber evidence="1">2.7.7.49</ecNumber>
    </recommendedName>
    <alternativeName>
        <fullName evidence="1">Telomerase catalytic subunit</fullName>
    </alternativeName>
</protein>
<dbReference type="PANTHER" id="PTHR12066">
    <property type="entry name" value="TELOMERASE REVERSE TRANSCRIPTASE"/>
    <property type="match status" value="1"/>
</dbReference>
<keyword evidence="1" id="KW-0695">RNA-directed DNA polymerase</keyword>
<name>A0A9W8NR14_9AGAR</name>
<keyword evidence="1" id="KW-0808">Transferase</keyword>
<dbReference type="GO" id="GO:0000781">
    <property type="term" value="C:chromosome, telomeric region"/>
    <property type="evidence" value="ECO:0007669"/>
    <property type="project" value="UniProtKB-SubCell"/>
</dbReference>
<keyword evidence="4" id="KW-1185">Reference proteome</keyword>
<proteinExistence type="inferred from homology"/>
<comment type="function">
    <text evidence="1">Telomerase is a ribonucleoprotein enzyme essential for the replication of chromosome termini in most eukaryotes. It elongates telomeres. It is a reverse transcriptase that adds simple sequence repeats to chromosome ends by copying a template sequence within the RNA component of the enzyme.</text>
</comment>
<dbReference type="GO" id="GO:0070034">
    <property type="term" value="F:telomerase RNA binding"/>
    <property type="evidence" value="ECO:0007669"/>
    <property type="project" value="TreeGrafter"/>
</dbReference>
<dbReference type="InterPro" id="IPR003545">
    <property type="entry name" value="Telomerase_RT"/>
</dbReference>
<evidence type="ECO:0000259" key="2">
    <source>
        <dbReference type="Pfam" id="PF21399"/>
    </source>
</evidence>
<comment type="catalytic activity">
    <reaction evidence="1">
        <text>DNA(n) + a 2'-deoxyribonucleoside 5'-triphosphate = DNA(n+1) + diphosphate</text>
        <dbReference type="Rhea" id="RHEA:22508"/>
        <dbReference type="Rhea" id="RHEA-COMP:17339"/>
        <dbReference type="Rhea" id="RHEA-COMP:17340"/>
        <dbReference type="ChEBI" id="CHEBI:33019"/>
        <dbReference type="ChEBI" id="CHEBI:61560"/>
        <dbReference type="ChEBI" id="CHEBI:173112"/>
        <dbReference type="EC" id="2.7.7.49"/>
    </reaction>
</comment>
<keyword evidence="1" id="KW-0460">Magnesium</keyword>
<dbReference type="Proteomes" id="UP001142393">
    <property type="component" value="Unassembled WGS sequence"/>
</dbReference>
<accession>A0A9W8NR14</accession>
<reference evidence="3 4" key="1">
    <citation type="journal article" date="2023" name="Proc. Natl. Acad. Sci. U.S.A.">
        <title>A global phylogenomic analysis of the shiitake genus Lentinula.</title>
        <authorList>
            <person name="Sierra-Patev S."/>
            <person name="Min B."/>
            <person name="Naranjo-Ortiz M."/>
            <person name="Looney B."/>
            <person name="Konkel Z."/>
            <person name="Slot J.C."/>
            <person name="Sakamoto Y."/>
            <person name="Steenwyk J.L."/>
            <person name="Rokas A."/>
            <person name="Carro J."/>
            <person name="Camarero S."/>
            <person name="Ferreira P."/>
            <person name="Molpeceres G."/>
            <person name="Ruiz-Duenas F.J."/>
            <person name="Serrano A."/>
            <person name="Henrissat B."/>
            <person name="Drula E."/>
            <person name="Hughes K.W."/>
            <person name="Mata J.L."/>
            <person name="Ishikawa N.K."/>
            <person name="Vargas-Isla R."/>
            <person name="Ushijima S."/>
            <person name="Smith C.A."/>
            <person name="Donoghue J."/>
            <person name="Ahrendt S."/>
            <person name="Andreopoulos W."/>
            <person name="He G."/>
            <person name="LaButti K."/>
            <person name="Lipzen A."/>
            <person name="Ng V."/>
            <person name="Riley R."/>
            <person name="Sandor L."/>
            <person name="Barry K."/>
            <person name="Martinez A.T."/>
            <person name="Xiao Y."/>
            <person name="Gibbons J.G."/>
            <person name="Terashima K."/>
            <person name="Grigoriev I.V."/>
            <person name="Hibbett D."/>
        </authorList>
    </citation>
    <scope>NUCLEOTIDE SEQUENCE [LARGE SCALE GENOMIC DNA]</scope>
    <source>
        <strain evidence="3 4">TFB7810</strain>
    </source>
</reference>
<dbReference type="GO" id="GO:0003720">
    <property type="term" value="F:telomerase activity"/>
    <property type="evidence" value="ECO:0007669"/>
    <property type="project" value="InterPro"/>
</dbReference>
<keyword evidence="1" id="KW-0479">Metal-binding</keyword>
<feature type="domain" description="Telomerase reverse transcriptase C-terminal extension" evidence="2">
    <location>
        <begin position="4"/>
        <end position="60"/>
    </location>
</feature>
<evidence type="ECO:0000313" key="4">
    <source>
        <dbReference type="Proteomes" id="UP001142393"/>
    </source>
</evidence>
<dbReference type="GO" id="GO:0000333">
    <property type="term" value="C:telomerase catalytic core complex"/>
    <property type="evidence" value="ECO:0007669"/>
    <property type="project" value="TreeGrafter"/>
</dbReference>